<keyword evidence="3" id="KW-0687">Ribonucleoprotein</keyword>
<protein>
    <recommendedName>
        <fullName evidence="4">Large ribosomal subunit protein bL28m</fullName>
    </recommendedName>
</protein>
<keyword evidence="2" id="KW-0689">Ribosomal protein</keyword>
<name>A0A8H7VFC0_9FUNG</name>
<evidence type="ECO:0000256" key="1">
    <source>
        <dbReference type="ARBA" id="ARBA00008760"/>
    </source>
</evidence>
<proteinExistence type="inferred from homology"/>
<dbReference type="PANTHER" id="PTHR13528">
    <property type="entry name" value="39S RIBOSOMAL PROTEIN L28, MITOCHONDRIAL"/>
    <property type="match status" value="1"/>
</dbReference>
<gene>
    <name evidence="5" type="ORF">INT45_011593</name>
</gene>
<dbReference type="HAMAP" id="MF_00373">
    <property type="entry name" value="Ribosomal_bL28"/>
    <property type="match status" value="1"/>
</dbReference>
<accession>A0A8H7VFC0</accession>
<dbReference type="GO" id="GO:0005762">
    <property type="term" value="C:mitochondrial large ribosomal subunit"/>
    <property type="evidence" value="ECO:0007669"/>
    <property type="project" value="TreeGrafter"/>
</dbReference>
<dbReference type="GO" id="GO:0003735">
    <property type="term" value="F:structural constituent of ribosome"/>
    <property type="evidence" value="ECO:0007669"/>
    <property type="project" value="InterPro"/>
</dbReference>
<reference evidence="5 6" key="1">
    <citation type="submission" date="2020-12" db="EMBL/GenBank/DDBJ databases">
        <title>Metabolic potential, ecology and presence of endohyphal bacteria is reflected in genomic diversity of Mucoromycotina.</title>
        <authorList>
            <person name="Muszewska A."/>
            <person name="Okrasinska A."/>
            <person name="Steczkiewicz K."/>
            <person name="Drgas O."/>
            <person name="Orlowska M."/>
            <person name="Perlinska-Lenart U."/>
            <person name="Aleksandrzak-Piekarczyk T."/>
            <person name="Szatraj K."/>
            <person name="Zielenkiewicz U."/>
            <person name="Pilsyk S."/>
            <person name="Malc E."/>
            <person name="Mieczkowski P."/>
            <person name="Kruszewska J.S."/>
            <person name="Biernat P."/>
            <person name="Pawlowska J."/>
        </authorList>
    </citation>
    <scope>NUCLEOTIDE SEQUENCE [LARGE SCALE GENOMIC DNA]</scope>
    <source>
        <strain evidence="5 6">CBS 142.35</strain>
    </source>
</reference>
<keyword evidence="6" id="KW-1185">Reference proteome</keyword>
<sequence length="120" mass="13650">MLSAGPTYELARATFKRAQRGLFGGKHIQFGNNNPFSKKKTRRSWLPNIQNKKLYSATLDKHLELKVTTSVLRTIDKKGGLDPYLLETRDKNLFSEKAVQLKNTILKQQQQKKVSSSSSL</sequence>
<evidence type="ECO:0000313" key="5">
    <source>
        <dbReference type="EMBL" id="KAG2218405.1"/>
    </source>
</evidence>
<evidence type="ECO:0000256" key="2">
    <source>
        <dbReference type="ARBA" id="ARBA00022980"/>
    </source>
</evidence>
<dbReference type="EMBL" id="JAEPRB010000232">
    <property type="protein sequence ID" value="KAG2218405.1"/>
    <property type="molecule type" value="Genomic_DNA"/>
</dbReference>
<dbReference type="AlphaFoldDB" id="A0A8H7VFC0"/>
<dbReference type="Pfam" id="PF00830">
    <property type="entry name" value="Ribosomal_L28"/>
    <property type="match status" value="1"/>
</dbReference>
<dbReference type="PANTHER" id="PTHR13528:SF2">
    <property type="entry name" value="LARGE RIBOSOMAL SUBUNIT PROTEIN BL28M"/>
    <property type="match status" value="1"/>
</dbReference>
<dbReference type="InterPro" id="IPR026569">
    <property type="entry name" value="Ribosomal_bL28"/>
</dbReference>
<evidence type="ECO:0000256" key="4">
    <source>
        <dbReference type="ARBA" id="ARBA00035269"/>
    </source>
</evidence>
<dbReference type="FunFam" id="2.30.170.40:FF:000003">
    <property type="entry name" value="54S ribosomal protein L24"/>
    <property type="match status" value="1"/>
</dbReference>
<comment type="caution">
    <text evidence="5">The sequence shown here is derived from an EMBL/GenBank/DDBJ whole genome shotgun (WGS) entry which is preliminary data.</text>
</comment>
<dbReference type="Proteomes" id="UP000646827">
    <property type="component" value="Unassembled WGS sequence"/>
</dbReference>
<dbReference type="OrthoDB" id="361870at2759"/>
<dbReference type="SUPFAM" id="SSF143800">
    <property type="entry name" value="L28p-like"/>
    <property type="match status" value="1"/>
</dbReference>
<comment type="similarity">
    <text evidence="1">Belongs to the bacterial ribosomal protein bL28 family.</text>
</comment>
<dbReference type="InterPro" id="IPR034704">
    <property type="entry name" value="Ribosomal_bL28/bL31-like_sf"/>
</dbReference>
<dbReference type="Gene3D" id="2.30.170.40">
    <property type="entry name" value="Ribosomal protein L28/L24"/>
    <property type="match status" value="1"/>
</dbReference>
<evidence type="ECO:0000313" key="6">
    <source>
        <dbReference type="Proteomes" id="UP000646827"/>
    </source>
</evidence>
<organism evidence="5 6">
    <name type="scientific">Circinella minor</name>
    <dbReference type="NCBI Taxonomy" id="1195481"/>
    <lineage>
        <taxon>Eukaryota</taxon>
        <taxon>Fungi</taxon>
        <taxon>Fungi incertae sedis</taxon>
        <taxon>Mucoromycota</taxon>
        <taxon>Mucoromycotina</taxon>
        <taxon>Mucoromycetes</taxon>
        <taxon>Mucorales</taxon>
        <taxon>Lichtheimiaceae</taxon>
        <taxon>Circinella</taxon>
    </lineage>
</organism>
<dbReference type="InterPro" id="IPR037147">
    <property type="entry name" value="Ribosomal_bL28_sf"/>
</dbReference>
<evidence type="ECO:0000256" key="3">
    <source>
        <dbReference type="ARBA" id="ARBA00023274"/>
    </source>
</evidence>